<sequence length="149" mass="17721">MEYKQYRVRTPVKSFRDLEVYRQTILLSSEIFKFIPEIKRAKKDRCLLDEFEILYSLSKLIPKLIAESYGDRFSSNEMAFGKLEQAMRVIANIVAKIDFITATIGNSEIKEKLNKVLFKYQGQRVKINNLRRAWLRVYQERGGFQKREK</sequence>
<reference evidence="2" key="1">
    <citation type="submission" date="2017-09" db="EMBL/GenBank/DDBJ databases">
        <title>Depth-based differentiation of microbial function through sediment-hosted aquifers and enrichment of novel symbionts in the deep terrestrial subsurface.</title>
        <authorList>
            <person name="Probst A.J."/>
            <person name="Ladd B."/>
            <person name="Jarett J.K."/>
            <person name="Geller-Mcgrath D.E."/>
            <person name="Sieber C.M.K."/>
            <person name="Emerson J.B."/>
            <person name="Anantharaman K."/>
            <person name="Thomas B.C."/>
            <person name="Malmstrom R."/>
            <person name="Stieglmeier M."/>
            <person name="Klingl A."/>
            <person name="Woyke T."/>
            <person name="Ryan C.M."/>
            <person name="Banfield J.F."/>
        </authorList>
    </citation>
    <scope>NUCLEOTIDE SEQUENCE [LARGE SCALE GENOMIC DNA]</scope>
</reference>
<comment type="caution">
    <text evidence="1">The sequence shown here is derived from an EMBL/GenBank/DDBJ whole genome shotgun (WGS) entry which is preliminary data.</text>
</comment>
<evidence type="ECO:0000313" key="1">
    <source>
        <dbReference type="EMBL" id="PIV10127.1"/>
    </source>
</evidence>
<evidence type="ECO:0000313" key="2">
    <source>
        <dbReference type="Proteomes" id="UP000229894"/>
    </source>
</evidence>
<gene>
    <name evidence="1" type="ORF">COS49_02215</name>
</gene>
<name>A0A2M7BU79_9BACT</name>
<dbReference type="AlphaFoldDB" id="A0A2M7BU79"/>
<dbReference type="EMBL" id="PEUX01000045">
    <property type="protein sequence ID" value="PIV10127.1"/>
    <property type="molecule type" value="Genomic_DNA"/>
</dbReference>
<dbReference type="Proteomes" id="UP000229894">
    <property type="component" value="Unassembled WGS sequence"/>
</dbReference>
<protein>
    <recommendedName>
        <fullName evidence="3">Four helix bundle protein</fullName>
    </recommendedName>
</protein>
<accession>A0A2M7BU79</accession>
<proteinExistence type="predicted"/>
<organism evidence="1 2">
    <name type="scientific">Candidatus Portnoybacteria bacterium CG03_land_8_20_14_0_80_41_10</name>
    <dbReference type="NCBI Taxonomy" id="1974808"/>
    <lineage>
        <taxon>Bacteria</taxon>
        <taxon>Candidatus Portnoyibacteriota</taxon>
    </lineage>
</organism>
<evidence type="ECO:0008006" key="3">
    <source>
        <dbReference type="Google" id="ProtNLM"/>
    </source>
</evidence>